<dbReference type="PANTHER" id="PTHR33570:SF2">
    <property type="entry name" value="CARBOXYMUCONOLACTONE DECARBOXYLASE-LIKE DOMAIN-CONTAINING PROTEIN"/>
    <property type="match status" value="1"/>
</dbReference>
<reference evidence="3" key="1">
    <citation type="submission" date="2018-04" db="EMBL/GenBank/DDBJ databases">
        <authorList>
            <person name="Watanabe M."/>
            <person name="Kojima H."/>
        </authorList>
    </citation>
    <scope>NUCLEOTIDE SEQUENCE [LARGE SCALE GENOMIC DNA]</scope>
    <source>
        <strain evidence="3">Dysh456</strain>
    </source>
</reference>
<dbReference type="Pfam" id="PF13669">
    <property type="entry name" value="Glyoxalase_4"/>
    <property type="match status" value="1"/>
</dbReference>
<dbReference type="AlphaFoldDB" id="A0A2Z6E3W0"/>
<dbReference type="EMBL" id="AP018560">
    <property type="protein sequence ID" value="BBD79765.1"/>
    <property type="molecule type" value="Genomic_DNA"/>
</dbReference>
<dbReference type="PANTHER" id="PTHR33570">
    <property type="entry name" value="4-CARBOXYMUCONOLACTONE DECARBOXYLASE FAMILY PROTEIN"/>
    <property type="match status" value="1"/>
</dbReference>
<protein>
    <submittedName>
        <fullName evidence="2">4-carboxymuconolactone decarboxylase</fullName>
    </submittedName>
</protein>
<reference evidence="3" key="2">
    <citation type="submission" date="2018-06" db="EMBL/GenBank/DDBJ databases">
        <title>Genome sequence of Rhodanobacteraceae bacterium strain Dysh456.</title>
        <authorList>
            <person name="Fukui M."/>
        </authorList>
    </citation>
    <scope>NUCLEOTIDE SEQUENCE [LARGE SCALE GENOMIC DNA]</scope>
    <source>
        <strain evidence="3">Dysh456</strain>
    </source>
</reference>
<dbReference type="GO" id="GO:0051920">
    <property type="term" value="F:peroxiredoxin activity"/>
    <property type="evidence" value="ECO:0007669"/>
    <property type="project" value="InterPro"/>
</dbReference>
<dbReference type="Proteomes" id="UP000270530">
    <property type="component" value="Chromosome"/>
</dbReference>
<dbReference type="Pfam" id="PF02627">
    <property type="entry name" value="CMD"/>
    <property type="match status" value="1"/>
</dbReference>
<organism evidence="2 3">
    <name type="scientific">Aerosticca soli</name>
    <dbReference type="NCBI Taxonomy" id="2010829"/>
    <lineage>
        <taxon>Bacteria</taxon>
        <taxon>Pseudomonadati</taxon>
        <taxon>Pseudomonadota</taxon>
        <taxon>Gammaproteobacteria</taxon>
        <taxon>Lysobacterales</taxon>
        <taxon>Rhodanobacteraceae</taxon>
        <taxon>Aerosticca</taxon>
    </lineage>
</organism>
<dbReference type="InterPro" id="IPR003779">
    <property type="entry name" value="CMD-like"/>
</dbReference>
<dbReference type="Gene3D" id="1.20.1290.10">
    <property type="entry name" value="AhpD-like"/>
    <property type="match status" value="1"/>
</dbReference>
<gene>
    <name evidence="2" type="ORF">ALSL_1102</name>
</gene>
<accession>A0A2Z6E3W0</accession>
<dbReference type="InterPro" id="IPR029068">
    <property type="entry name" value="Glyas_Bleomycin-R_OHBP_Dase"/>
</dbReference>
<dbReference type="Gene3D" id="3.10.180.10">
    <property type="entry name" value="2,3-Dihydroxybiphenyl 1,2-Dioxygenase, domain 1"/>
    <property type="match status" value="1"/>
</dbReference>
<keyword evidence="3" id="KW-1185">Reference proteome</keyword>
<evidence type="ECO:0000313" key="3">
    <source>
        <dbReference type="Proteomes" id="UP000270530"/>
    </source>
</evidence>
<proteinExistence type="predicted"/>
<evidence type="ECO:0000313" key="2">
    <source>
        <dbReference type="EMBL" id="BBD79765.1"/>
    </source>
</evidence>
<evidence type="ECO:0000259" key="1">
    <source>
        <dbReference type="Pfam" id="PF02627"/>
    </source>
</evidence>
<dbReference type="SUPFAM" id="SSF69118">
    <property type="entry name" value="AhpD-like"/>
    <property type="match status" value="1"/>
</dbReference>
<dbReference type="InterPro" id="IPR052512">
    <property type="entry name" value="4CMD/NDH-1_regulator"/>
</dbReference>
<dbReference type="InterPro" id="IPR029032">
    <property type="entry name" value="AhpD-like"/>
</dbReference>
<dbReference type="SUPFAM" id="SSF54593">
    <property type="entry name" value="Glyoxalase/Bleomycin resistance protein/Dihydroxybiphenyl dioxygenase"/>
    <property type="match status" value="1"/>
</dbReference>
<feature type="domain" description="Carboxymuconolactone decarboxylase-like" evidence="1">
    <location>
        <begin position="61"/>
        <end position="133"/>
    </location>
</feature>
<dbReference type="RefSeq" id="WP_198410680.1">
    <property type="nucleotide sequence ID" value="NZ_AP018560.1"/>
</dbReference>
<name>A0A2Z6E3W0_9GAMM</name>
<sequence length="323" mass="34436">MNTPDKPAERGLLDFSRDSREFKDALALMGQVLGPAECEKIAGMTAHPLFGDAIGYLVSSTWGAAFHRPGLPLRDRAMLMIGTDLALGREGPLKDHIRIALHAGVTRQEIVEALFQSIFYVGAPGFVLGLKVAGEVFGAADAAQLAQAALGNVAALKDVGVRLGPINHVAMAVADWKKTARGFAALLGLKTWRELPIGSQMLDDARYYGQPAEFSWISAFARLGDTLLELCQPVSGKTMFGDFVARHGDGIQHIGDLSHPDPLGLVQAYTSQGIEVGTYGKIGGVAELFYLDTRAQLGGVVLEVVAPPTYAQIADFGTDVTFD</sequence>
<dbReference type="KEGG" id="rbd:ALSL_1102"/>